<dbReference type="AlphaFoldDB" id="A0A848LBN9"/>
<feature type="signal peptide" evidence="2">
    <location>
        <begin position="1"/>
        <end position="21"/>
    </location>
</feature>
<proteinExistence type="predicted"/>
<protein>
    <recommendedName>
        <fullName evidence="5">Lipoprotein</fullName>
    </recommendedName>
</protein>
<sequence length="231" mass="25148">MRRLVLSAALLALASAGCSKSEEKPVAPPLDGQLEPIPNPHQPGDFEPLPDPEAQGGSVGRQPRRLTVAQLDAAILNAVGRRWTGPGNDGIDARATSLGRADYALVASENTEPNLVFAKFLEDGARYTCLEQAKVEVTQTDPSLRTLSRTLPGTWGDLRKLTDAQVREFLVYNSTRFWGSPLSGDELTKWVGLFTQAATRVETLTANPKPRHQVLALVCIAMLTDPRFITY</sequence>
<gene>
    <name evidence="3" type="ORF">HG543_14630</name>
</gene>
<keyword evidence="2" id="KW-0732">Signal</keyword>
<evidence type="ECO:0000256" key="1">
    <source>
        <dbReference type="SAM" id="MobiDB-lite"/>
    </source>
</evidence>
<name>A0A848LBN9_9BACT</name>
<organism evidence="3 4">
    <name type="scientific">Pyxidicoccus fallax</name>
    <dbReference type="NCBI Taxonomy" id="394095"/>
    <lineage>
        <taxon>Bacteria</taxon>
        <taxon>Pseudomonadati</taxon>
        <taxon>Myxococcota</taxon>
        <taxon>Myxococcia</taxon>
        <taxon>Myxococcales</taxon>
        <taxon>Cystobacterineae</taxon>
        <taxon>Myxococcaceae</taxon>
        <taxon>Pyxidicoccus</taxon>
    </lineage>
</organism>
<evidence type="ECO:0000313" key="4">
    <source>
        <dbReference type="Proteomes" id="UP000518300"/>
    </source>
</evidence>
<dbReference type="Proteomes" id="UP000518300">
    <property type="component" value="Unassembled WGS sequence"/>
</dbReference>
<dbReference type="EMBL" id="JABBJJ010000055">
    <property type="protein sequence ID" value="NMO16077.1"/>
    <property type="molecule type" value="Genomic_DNA"/>
</dbReference>
<evidence type="ECO:0008006" key="5">
    <source>
        <dbReference type="Google" id="ProtNLM"/>
    </source>
</evidence>
<keyword evidence="4" id="KW-1185">Reference proteome</keyword>
<dbReference type="PROSITE" id="PS51257">
    <property type="entry name" value="PROKAR_LIPOPROTEIN"/>
    <property type="match status" value="1"/>
</dbReference>
<evidence type="ECO:0000313" key="3">
    <source>
        <dbReference type="EMBL" id="NMO16077.1"/>
    </source>
</evidence>
<feature type="chain" id="PRO_5032728897" description="Lipoprotein" evidence="2">
    <location>
        <begin position="22"/>
        <end position="231"/>
    </location>
</feature>
<comment type="caution">
    <text evidence="3">The sequence shown here is derived from an EMBL/GenBank/DDBJ whole genome shotgun (WGS) entry which is preliminary data.</text>
</comment>
<accession>A0A848LBN9</accession>
<reference evidence="3 4" key="1">
    <citation type="submission" date="2020-04" db="EMBL/GenBank/DDBJ databases">
        <title>Draft genome of Pyxidicoccus fallax type strain.</title>
        <authorList>
            <person name="Whitworth D.E."/>
        </authorList>
    </citation>
    <scope>NUCLEOTIDE SEQUENCE [LARGE SCALE GENOMIC DNA]</scope>
    <source>
        <strain evidence="3 4">DSM 14698</strain>
    </source>
</reference>
<dbReference type="RefSeq" id="WP_169345371.1">
    <property type="nucleotide sequence ID" value="NZ_JABBJJ010000055.1"/>
</dbReference>
<feature type="region of interest" description="Disordered" evidence="1">
    <location>
        <begin position="18"/>
        <end position="63"/>
    </location>
</feature>
<evidence type="ECO:0000256" key="2">
    <source>
        <dbReference type="SAM" id="SignalP"/>
    </source>
</evidence>